<dbReference type="InterPro" id="IPR019681">
    <property type="entry name" value="DUF2530"/>
</dbReference>
<dbReference type="EMBL" id="CP033972">
    <property type="protein sequence ID" value="AZG45377.1"/>
    <property type="molecule type" value="Genomic_DNA"/>
</dbReference>
<reference evidence="2 3" key="1">
    <citation type="submission" date="2018-11" db="EMBL/GenBank/DDBJ databases">
        <title>Gordonia insulae sp. nov., isolated from an island soil.</title>
        <authorList>
            <person name="Kim Y.S."/>
            <person name="Kim S.B."/>
        </authorList>
    </citation>
    <scope>NUCLEOTIDE SEQUENCE [LARGE SCALE GENOMIC DNA]</scope>
    <source>
        <strain evidence="2 3">MMS17-SY073</strain>
    </source>
</reference>
<dbReference type="AlphaFoldDB" id="A0A3G8JJW2"/>
<sequence length="144" mass="14453">MGSAVAGPVVVGVFPLAVGGSDGGGVSLDDGVGAVDDSVDSIDDFVGSLDGSVGTVESYSDAMPDASDIPELPRALRAPEPVIITGMVAWLVATVVVWVTGWGGDRAVQVCLVGLAVGVLGTTIFLVQRAASRRGDRTAQEGLD</sequence>
<feature type="transmembrane region" description="Helical" evidence="1">
    <location>
        <begin position="82"/>
        <end position="101"/>
    </location>
</feature>
<feature type="transmembrane region" description="Helical" evidence="1">
    <location>
        <begin position="107"/>
        <end position="127"/>
    </location>
</feature>
<name>A0A3G8JJW2_9ACTN</name>
<keyword evidence="1" id="KW-0472">Membrane</keyword>
<dbReference type="Pfam" id="PF10745">
    <property type="entry name" value="DUF2530"/>
    <property type="match status" value="1"/>
</dbReference>
<evidence type="ECO:0000256" key="1">
    <source>
        <dbReference type="SAM" id="Phobius"/>
    </source>
</evidence>
<keyword evidence="1" id="KW-1133">Transmembrane helix</keyword>
<evidence type="ECO:0000313" key="3">
    <source>
        <dbReference type="Proteomes" id="UP000271469"/>
    </source>
</evidence>
<protein>
    <recommendedName>
        <fullName evidence="4">DUF2530 domain-containing protein</fullName>
    </recommendedName>
</protein>
<keyword evidence="1" id="KW-0812">Transmembrane</keyword>
<evidence type="ECO:0000313" key="2">
    <source>
        <dbReference type="EMBL" id="AZG45377.1"/>
    </source>
</evidence>
<organism evidence="2 3">
    <name type="scientific">Gordonia insulae</name>
    <dbReference type="NCBI Taxonomy" id="2420509"/>
    <lineage>
        <taxon>Bacteria</taxon>
        <taxon>Bacillati</taxon>
        <taxon>Actinomycetota</taxon>
        <taxon>Actinomycetes</taxon>
        <taxon>Mycobacteriales</taxon>
        <taxon>Gordoniaceae</taxon>
        <taxon>Gordonia</taxon>
    </lineage>
</organism>
<evidence type="ECO:0008006" key="4">
    <source>
        <dbReference type="Google" id="ProtNLM"/>
    </source>
</evidence>
<accession>A0A3G8JJW2</accession>
<proteinExistence type="predicted"/>
<dbReference type="KEGG" id="gom:D7316_01973"/>
<keyword evidence="3" id="KW-1185">Reference proteome</keyword>
<dbReference type="Proteomes" id="UP000271469">
    <property type="component" value="Chromosome"/>
</dbReference>
<gene>
    <name evidence="2" type="ORF">D7316_01973</name>
</gene>